<dbReference type="GO" id="GO:0051287">
    <property type="term" value="F:NAD binding"/>
    <property type="evidence" value="ECO:0007669"/>
    <property type="project" value="InterPro"/>
</dbReference>
<dbReference type="InterPro" id="IPR006115">
    <property type="entry name" value="6PGDH_NADP-bd"/>
</dbReference>
<evidence type="ECO:0000256" key="2">
    <source>
        <dbReference type="ARBA" id="ARBA00023002"/>
    </source>
</evidence>
<evidence type="ECO:0000256" key="4">
    <source>
        <dbReference type="PIRSR" id="PIRSR000103-1"/>
    </source>
</evidence>
<dbReference type="Pfam" id="PF03446">
    <property type="entry name" value="NAD_binding_2"/>
    <property type="match status" value="1"/>
</dbReference>
<dbReference type="SUPFAM" id="SSF51735">
    <property type="entry name" value="NAD(P)-binding Rossmann-fold domains"/>
    <property type="match status" value="1"/>
</dbReference>
<evidence type="ECO:0000256" key="1">
    <source>
        <dbReference type="ARBA" id="ARBA00009080"/>
    </source>
</evidence>
<dbReference type="InterPro" id="IPR051265">
    <property type="entry name" value="HIBADH-related_NP60_sf"/>
</dbReference>
<dbReference type="AlphaFoldDB" id="A0A4R0JSR3"/>
<dbReference type="PROSITE" id="PS00895">
    <property type="entry name" value="3_HYDROXYISOBUT_DH"/>
    <property type="match status" value="1"/>
</dbReference>
<dbReference type="GO" id="GO:0016054">
    <property type="term" value="P:organic acid catabolic process"/>
    <property type="evidence" value="ECO:0007669"/>
    <property type="project" value="UniProtKB-ARBA"/>
</dbReference>
<accession>A0A4R0JSR3</accession>
<dbReference type="InterPro" id="IPR036291">
    <property type="entry name" value="NAD(P)-bd_dom_sf"/>
</dbReference>
<dbReference type="InterPro" id="IPR008927">
    <property type="entry name" value="6-PGluconate_DH-like_C_sf"/>
</dbReference>
<keyword evidence="8" id="KW-1185">Reference proteome</keyword>
<dbReference type="Gene3D" id="3.40.50.720">
    <property type="entry name" value="NAD(P)-binding Rossmann-like Domain"/>
    <property type="match status" value="1"/>
</dbReference>
<evidence type="ECO:0000259" key="5">
    <source>
        <dbReference type="Pfam" id="PF03446"/>
    </source>
</evidence>
<dbReference type="InterPro" id="IPR002204">
    <property type="entry name" value="3-OH-isobutyrate_DH-rel_CS"/>
</dbReference>
<reference evidence="7 8" key="1">
    <citation type="submission" date="2019-02" db="EMBL/GenBank/DDBJ databases">
        <title>Kribbella capetownensis sp. nov. and Kribbella speibonae sp. nov., isolated from soil.</title>
        <authorList>
            <person name="Curtis S.M."/>
            <person name="Norton I."/>
            <person name="Everest G.J."/>
            <person name="Meyers P.R."/>
        </authorList>
    </citation>
    <scope>NUCLEOTIDE SEQUENCE [LARGE SCALE GENOMIC DNA]</scope>
    <source>
        <strain evidence="7 8">NRRL B-24813</strain>
    </source>
</reference>
<dbReference type="GO" id="GO:0050661">
    <property type="term" value="F:NADP binding"/>
    <property type="evidence" value="ECO:0007669"/>
    <property type="project" value="InterPro"/>
</dbReference>
<evidence type="ECO:0000313" key="7">
    <source>
        <dbReference type="EMBL" id="TCC49577.1"/>
    </source>
</evidence>
<comment type="similarity">
    <text evidence="1">Belongs to the HIBADH-related family.</text>
</comment>
<dbReference type="Proteomes" id="UP000291144">
    <property type="component" value="Unassembled WGS sequence"/>
</dbReference>
<sequence>MIREDTMAKLAFIGLGLMGTPMATRLLEAGHDVTVWNRTAEKTKPLTDHGATAASTPMDAIKGVDAAIAMVTNAEALEQVVYGENGMAAALAPGQLLIDMSTVGPDAVRSVASRLPDGVAMVDAPVRGSVHQATSGQLAIYVGADPSDFRRVEPILTSLGTLHHVGGLGAGAAAKVVVNSTLGVAFGEALSLGDDFGLDRSVVLDVLSDTPIAGTVEAKRANVESGTYPANFKLSLALKDLNLVTEIADQNGRRLEVAAAARDWLEQAAEAGAGDLDYSAVIPTITTDGGRRPA</sequence>
<keyword evidence="2" id="KW-0560">Oxidoreductase</keyword>
<dbReference type="InterPro" id="IPR029154">
    <property type="entry name" value="HIBADH-like_NADP-bd"/>
</dbReference>
<dbReference type="Gene3D" id="1.10.1040.10">
    <property type="entry name" value="N-(1-d-carboxylethyl)-l-norvaline Dehydrogenase, domain 2"/>
    <property type="match status" value="1"/>
</dbReference>
<dbReference type="SUPFAM" id="SSF48179">
    <property type="entry name" value="6-phosphogluconate dehydrogenase C-terminal domain-like"/>
    <property type="match status" value="1"/>
</dbReference>
<dbReference type="PANTHER" id="PTHR43580">
    <property type="entry name" value="OXIDOREDUCTASE GLYR1-RELATED"/>
    <property type="match status" value="1"/>
</dbReference>
<dbReference type="EMBL" id="SJKB01000026">
    <property type="protein sequence ID" value="TCC49577.1"/>
    <property type="molecule type" value="Genomic_DNA"/>
</dbReference>
<dbReference type="InterPro" id="IPR013328">
    <property type="entry name" value="6PGD_dom2"/>
</dbReference>
<keyword evidence="3" id="KW-0520">NAD</keyword>
<organism evidence="7 8">
    <name type="scientific">Kribbella pittospori</name>
    <dbReference type="NCBI Taxonomy" id="722689"/>
    <lineage>
        <taxon>Bacteria</taxon>
        <taxon>Bacillati</taxon>
        <taxon>Actinomycetota</taxon>
        <taxon>Actinomycetes</taxon>
        <taxon>Propionibacteriales</taxon>
        <taxon>Kribbellaceae</taxon>
        <taxon>Kribbella</taxon>
    </lineage>
</organism>
<feature type="domain" description="3-hydroxyisobutyrate dehydrogenase-like NAD-binding" evidence="6">
    <location>
        <begin position="169"/>
        <end position="283"/>
    </location>
</feature>
<feature type="domain" description="6-phosphogluconate dehydrogenase NADP-binding" evidence="5">
    <location>
        <begin position="9"/>
        <end position="161"/>
    </location>
</feature>
<gene>
    <name evidence="7" type="ORF">E0H73_42295</name>
</gene>
<dbReference type="OrthoDB" id="5176214at2"/>
<dbReference type="InterPro" id="IPR015815">
    <property type="entry name" value="HIBADH-related"/>
</dbReference>
<comment type="caution">
    <text evidence="7">The sequence shown here is derived from an EMBL/GenBank/DDBJ whole genome shotgun (WGS) entry which is preliminary data.</text>
</comment>
<evidence type="ECO:0000256" key="3">
    <source>
        <dbReference type="ARBA" id="ARBA00023027"/>
    </source>
</evidence>
<dbReference type="PANTHER" id="PTHR43580:SF2">
    <property type="entry name" value="CYTOKINE-LIKE NUCLEAR FACTOR N-PAC"/>
    <property type="match status" value="1"/>
</dbReference>
<protein>
    <submittedName>
        <fullName evidence="7">NAD(P)-dependent oxidoreductase</fullName>
    </submittedName>
</protein>
<dbReference type="GO" id="GO:0016491">
    <property type="term" value="F:oxidoreductase activity"/>
    <property type="evidence" value="ECO:0007669"/>
    <property type="project" value="UniProtKB-KW"/>
</dbReference>
<feature type="active site" evidence="4">
    <location>
        <position position="175"/>
    </location>
</feature>
<evidence type="ECO:0000313" key="8">
    <source>
        <dbReference type="Proteomes" id="UP000291144"/>
    </source>
</evidence>
<name>A0A4R0JSR3_9ACTN</name>
<dbReference type="PIRSF" id="PIRSF000103">
    <property type="entry name" value="HIBADH"/>
    <property type="match status" value="1"/>
</dbReference>
<dbReference type="Pfam" id="PF14833">
    <property type="entry name" value="NAD_binding_11"/>
    <property type="match status" value="1"/>
</dbReference>
<evidence type="ECO:0000259" key="6">
    <source>
        <dbReference type="Pfam" id="PF14833"/>
    </source>
</evidence>
<proteinExistence type="inferred from homology"/>